<protein>
    <submittedName>
        <fullName evidence="1">Uncharacterized protein</fullName>
    </submittedName>
</protein>
<name>A0A7D5EEG0_9EURY</name>
<dbReference type="AlphaFoldDB" id="A0A7D5EEG0"/>
<evidence type="ECO:0000313" key="2">
    <source>
        <dbReference type="Proteomes" id="UP000509594"/>
    </source>
</evidence>
<dbReference type="EMBL" id="CP058215">
    <property type="protein sequence ID" value="QLC50036.1"/>
    <property type="molecule type" value="Genomic_DNA"/>
</dbReference>
<dbReference type="GeneID" id="55821443"/>
<proteinExistence type="predicted"/>
<accession>A0A7D5EEG0</accession>
<reference evidence="1 2" key="1">
    <citation type="submission" date="2020-06" db="EMBL/GenBank/DDBJ databases">
        <title>Methanolobus halotolerans sp. nov., isolated from a saline lake Tus in Siberia.</title>
        <authorList>
            <person name="Shen Y."/>
            <person name="Chen S.-C."/>
            <person name="Lai M.-C."/>
            <person name="Huang H.-H."/>
            <person name="Chiu H.-H."/>
            <person name="Tang S.-L."/>
            <person name="Rogozin D.Y."/>
            <person name="Degermendzhy A.G."/>
        </authorList>
    </citation>
    <scope>NUCLEOTIDE SEQUENCE [LARGE SCALE GENOMIC DNA]</scope>
    <source>
        <strain evidence="1 2">DSM 21339</strain>
    </source>
</reference>
<organism evidence="1 2">
    <name type="scientific">Methanolobus zinderi</name>
    <dbReference type="NCBI Taxonomy" id="536044"/>
    <lineage>
        <taxon>Archaea</taxon>
        <taxon>Methanobacteriati</taxon>
        <taxon>Methanobacteriota</taxon>
        <taxon>Stenosarchaea group</taxon>
        <taxon>Methanomicrobia</taxon>
        <taxon>Methanosarcinales</taxon>
        <taxon>Methanosarcinaceae</taxon>
        <taxon>Methanolobus</taxon>
    </lineage>
</organism>
<gene>
    <name evidence="1" type="ORF">HWN40_07170</name>
</gene>
<dbReference type="Proteomes" id="UP000509594">
    <property type="component" value="Chromosome"/>
</dbReference>
<dbReference type="RefSeq" id="WP_176965092.1">
    <property type="nucleotide sequence ID" value="NZ_CP058215.1"/>
</dbReference>
<sequence>MTRFRINKKILISASAAVILLAALSFSYLDFGFSSSENMANSNSGAYSTGNGTDHAPENIFLFVEKNQMYDEALSKKIANQLESEGFDVSVASDSGLQADYPYPALFVSITDEDISYTPFSAESEIDVMYVYSSTGSSEYFRKFRASDDNVPVVFTSSEHRNVLLIRGSIELRDKTQGLFSARYYERHVADSIAEEVVKNVRSNL</sequence>
<dbReference type="KEGG" id="mzi:HWN40_07170"/>
<keyword evidence="2" id="KW-1185">Reference proteome</keyword>
<dbReference type="OrthoDB" id="121721at2157"/>
<evidence type="ECO:0000313" key="1">
    <source>
        <dbReference type="EMBL" id="QLC50036.1"/>
    </source>
</evidence>